<sequence>MKREEPFMVIKGLFRVLAGVTNEAFPQLKRVSQSQAKVADEIPRLGLCTAASTPGESGNKETKRRSGKCLCFPEGIGDPRRRLVSPEPSEHCVIIQATRSQPLTTGLSKGTDANMVVVVSRPGFTLAS</sequence>
<keyword evidence="2" id="KW-1185">Reference proteome</keyword>
<evidence type="ECO:0000313" key="2">
    <source>
        <dbReference type="Proteomes" id="UP001157502"/>
    </source>
</evidence>
<reference evidence="1" key="1">
    <citation type="submission" date="2021-05" db="EMBL/GenBank/DDBJ databases">
        <authorList>
            <person name="Pan Q."/>
            <person name="Jouanno E."/>
            <person name="Zahm M."/>
            <person name="Klopp C."/>
            <person name="Cabau C."/>
            <person name="Louis A."/>
            <person name="Berthelot C."/>
            <person name="Parey E."/>
            <person name="Roest Crollius H."/>
            <person name="Montfort J."/>
            <person name="Robinson-Rechavi M."/>
            <person name="Bouchez O."/>
            <person name="Lampietro C."/>
            <person name="Lopez Roques C."/>
            <person name="Donnadieu C."/>
            <person name="Postlethwait J."/>
            <person name="Bobe J."/>
            <person name="Dillon D."/>
            <person name="Chandos A."/>
            <person name="von Hippel F."/>
            <person name="Guiguen Y."/>
        </authorList>
    </citation>
    <scope>NUCLEOTIDE SEQUENCE</scope>
    <source>
        <strain evidence="1">YG-Jan2019</strain>
    </source>
</reference>
<organism evidence="1 2">
    <name type="scientific">Dallia pectoralis</name>
    <name type="common">Alaska blackfish</name>
    <dbReference type="NCBI Taxonomy" id="75939"/>
    <lineage>
        <taxon>Eukaryota</taxon>
        <taxon>Metazoa</taxon>
        <taxon>Chordata</taxon>
        <taxon>Craniata</taxon>
        <taxon>Vertebrata</taxon>
        <taxon>Euteleostomi</taxon>
        <taxon>Actinopterygii</taxon>
        <taxon>Neopterygii</taxon>
        <taxon>Teleostei</taxon>
        <taxon>Protacanthopterygii</taxon>
        <taxon>Esociformes</taxon>
        <taxon>Umbridae</taxon>
        <taxon>Dallia</taxon>
    </lineage>
</organism>
<comment type="caution">
    <text evidence="1">The sequence shown here is derived from an EMBL/GenBank/DDBJ whole genome shotgun (WGS) entry which is preliminary data.</text>
</comment>
<dbReference type="Proteomes" id="UP001157502">
    <property type="component" value="Chromosome 7"/>
</dbReference>
<dbReference type="EMBL" id="CM055734">
    <property type="protein sequence ID" value="KAJ8009645.1"/>
    <property type="molecule type" value="Genomic_DNA"/>
</dbReference>
<name>A0ACC2H1J7_DALPE</name>
<gene>
    <name evidence="1" type="ORF">DPEC_G00091070</name>
</gene>
<protein>
    <submittedName>
        <fullName evidence="1">Uncharacterized protein</fullName>
    </submittedName>
</protein>
<proteinExistence type="predicted"/>
<accession>A0ACC2H1J7</accession>
<evidence type="ECO:0000313" key="1">
    <source>
        <dbReference type="EMBL" id="KAJ8009645.1"/>
    </source>
</evidence>